<sequence>MAVWQLHDLAFDRDALEHLVLSVLHEADPAAAAQTHGASHRATNPGPHPGPHPPAPPSPAVDSLHTLLAELLESCPELPRQTPYPKARYGPIPDEVVHAIGGPALLAIVRPERAGALPPGALADIRDLWCQQVRYLEQEGEAVRSPVPSPALLRFIKSHLAKHPGLDQDAFFLPFRQLAERCMSVINPDGGAEALPCMLGQGLESGLIPYEEFRAWAQACARDVPPVTLAGFHEAPHRFGFGTPHAFWDVNLVALFSPLALGLLQHKRASLETLTAWLGVDARVQARGNARPPAPASRTAYLLASMAVNRACSRPGALANPEVIVRLAQAVVPVKHVNVLLGYAGSVGAQALEDEIARVIEGYRSLQAASAPATPSTSPDYSGFYLRVENWHPGSPKMARIQQSLQALMPHCRLEAARNHARLNRPVVAVSAAPAAGSPLRRTLQRADELFAAWRAEGMTADEQSRLSRVLMQGFDDAWARAAIFSGTVSPARVEAWFERAQPMDLGAFLDRSMKEATLRWLRDTEIDADLLWTVPAMILSRLDIDEIDAALRSESATLLPGLPVLFDPDTQIPLRVRYGVVSPDRLREAMRDRSTLFLAQNLKSAPLDPLAISPLRYALGDMLWRLRRGVVILDTVRGVLAPDSAGAARCARLERAWRDAIERLDALLCPAMEEALVRDPARMENELSRLRHDVRDAMPDVPGAHAGAHAWARA</sequence>
<organism evidence="2 3">
    <name type="scientific">Bordetella bronchialis</name>
    <dbReference type="NCBI Taxonomy" id="463025"/>
    <lineage>
        <taxon>Bacteria</taxon>
        <taxon>Pseudomonadati</taxon>
        <taxon>Pseudomonadota</taxon>
        <taxon>Betaproteobacteria</taxon>
        <taxon>Burkholderiales</taxon>
        <taxon>Alcaligenaceae</taxon>
        <taxon>Bordetella</taxon>
    </lineage>
</organism>
<feature type="compositionally biased region" description="Pro residues" evidence="1">
    <location>
        <begin position="46"/>
        <end position="59"/>
    </location>
</feature>
<protein>
    <recommendedName>
        <fullName evidence="4">Novel E3 ligase domain-containing protein</fullName>
    </recommendedName>
</protein>
<evidence type="ECO:0000313" key="3">
    <source>
        <dbReference type="Proteomes" id="UP000091897"/>
    </source>
</evidence>
<accession>A0ABM6CWF3</accession>
<evidence type="ECO:0000256" key="1">
    <source>
        <dbReference type="SAM" id="MobiDB-lite"/>
    </source>
</evidence>
<name>A0ABM6CWF3_9BORD</name>
<dbReference type="Proteomes" id="UP000091897">
    <property type="component" value="Chromosome"/>
</dbReference>
<keyword evidence="3" id="KW-1185">Reference proteome</keyword>
<feature type="region of interest" description="Disordered" evidence="1">
    <location>
        <begin position="30"/>
        <end position="60"/>
    </location>
</feature>
<evidence type="ECO:0000313" key="2">
    <source>
        <dbReference type="EMBL" id="ANN68465.1"/>
    </source>
</evidence>
<gene>
    <name evidence="2" type="ORF">BAU06_21100</name>
</gene>
<evidence type="ECO:0008006" key="4">
    <source>
        <dbReference type="Google" id="ProtNLM"/>
    </source>
</evidence>
<dbReference type="EMBL" id="CP016170">
    <property type="protein sequence ID" value="ANN68465.1"/>
    <property type="molecule type" value="Genomic_DNA"/>
</dbReference>
<proteinExistence type="predicted"/>
<reference evidence="2 3" key="1">
    <citation type="submission" date="2016-06" db="EMBL/GenBank/DDBJ databases">
        <title>Complete genome sequences of Bordetella bronchialis and Bordetella flabilis.</title>
        <authorList>
            <person name="LiPuma J.J."/>
            <person name="Spilker T."/>
        </authorList>
    </citation>
    <scope>NUCLEOTIDE SEQUENCE [LARGE SCALE GENOMIC DNA]</scope>
    <source>
        <strain evidence="2 3">AU3182</strain>
    </source>
</reference>